<sequence>LTEAALEVTPSNNKQYPLEITISMFKSTIYRWRPESYILISGSYLFKSLMPDSDIDMVVLLPNYDKFNEINLQYTYNLVFDEDKNSLYNILGRLEGVNSLFKVGGRVPLLKLKYFGYDFDLLFVRVPYLQTSENSTFLKKEYKENLNLEDTDKLINQIIFNLKTKYIEDIRSVILPLSGYIKL</sequence>
<keyword evidence="1" id="KW-1185">Reference proteome</keyword>
<protein>
    <submittedName>
        <fullName evidence="2">Polymerase nucleotidyl transferase domain-containing protein</fullName>
    </submittedName>
</protein>
<evidence type="ECO:0000313" key="1">
    <source>
        <dbReference type="Proteomes" id="UP000887560"/>
    </source>
</evidence>
<accession>A0A915NH38</accession>
<proteinExistence type="predicted"/>
<evidence type="ECO:0000313" key="2">
    <source>
        <dbReference type="WBParaSite" id="scf7180000418619.g2652"/>
    </source>
</evidence>
<reference evidence="2" key="1">
    <citation type="submission" date="2022-11" db="UniProtKB">
        <authorList>
            <consortium name="WormBaseParasite"/>
        </authorList>
    </citation>
    <scope>IDENTIFICATION</scope>
</reference>
<name>A0A915NH38_9BILA</name>
<dbReference type="Proteomes" id="UP000887560">
    <property type="component" value="Unplaced"/>
</dbReference>
<dbReference type="SUPFAM" id="SSF81301">
    <property type="entry name" value="Nucleotidyltransferase"/>
    <property type="match status" value="1"/>
</dbReference>
<dbReference type="AlphaFoldDB" id="A0A915NH38"/>
<dbReference type="InterPro" id="IPR043519">
    <property type="entry name" value="NT_sf"/>
</dbReference>
<dbReference type="WBParaSite" id="scf7180000418619.g2652">
    <property type="protein sequence ID" value="scf7180000418619.g2652"/>
    <property type="gene ID" value="scf7180000418619.g2652"/>
</dbReference>
<organism evidence="1 2">
    <name type="scientific">Meloidogyne floridensis</name>
    <dbReference type="NCBI Taxonomy" id="298350"/>
    <lineage>
        <taxon>Eukaryota</taxon>
        <taxon>Metazoa</taxon>
        <taxon>Ecdysozoa</taxon>
        <taxon>Nematoda</taxon>
        <taxon>Chromadorea</taxon>
        <taxon>Rhabditida</taxon>
        <taxon>Tylenchina</taxon>
        <taxon>Tylenchomorpha</taxon>
        <taxon>Tylenchoidea</taxon>
        <taxon>Meloidogynidae</taxon>
        <taxon>Meloidogyninae</taxon>
        <taxon>Meloidogyne</taxon>
    </lineage>
</organism>
<dbReference type="Gene3D" id="3.30.460.10">
    <property type="entry name" value="Beta Polymerase, domain 2"/>
    <property type="match status" value="1"/>
</dbReference>